<comment type="caution">
    <text evidence="1">The sequence shown here is derived from an EMBL/GenBank/DDBJ whole genome shotgun (WGS) entry which is preliminary data.</text>
</comment>
<gene>
    <name evidence="1" type="ORF">DD236_09535</name>
</gene>
<protein>
    <submittedName>
        <fullName evidence="1">Uncharacterized protein</fullName>
    </submittedName>
</protein>
<keyword evidence="2" id="KW-1185">Reference proteome</keyword>
<dbReference type="EMBL" id="QETB01000005">
    <property type="protein sequence ID" value="PWF25679.1"/>
    <property type="molecule type" value="Genomic_DNA"/>
</dbReference>
<dbReference type="AlphaFoldDB" id="A0A2V1K7P5"/>
<name>A0A2V1K7P5_9ACTO</name>
<evidence type="ECO:0000313" key="1">
    <source>
        <dbReference type="EMBL" id="PWF25679.1"/>
    </source>
</evidence>
<dbReference type="Proteomes" id="UP000245283">
    <property type="component" value="Unassembled WGS sequence"/>
</dbReference>
<evidence type="ECO:0000313" key="2">
    <source>
        <dbReference type="Proteomes" id="UP000245283"/>
    </source>
</evidence>
<organism evidence="1 2">
    <name type="scientific">Ancrocorticia populi</name>
    <dbReference type="NCBI Taxonomy" id="2175228"/>
    <lineage>
        <taxon>Bacteria</taxon>
        <taxon>Bacillati</taxon>
        <taxon>Actinomycetota</taxon>
        <taxon>Actinomycetes</taxon>
        <taxon>Actinomycetales</taxon>
        <taxon>Actinomycetaceae</taxon>
        <taxon>Ancrocorticia</taxon>
    </lineage>
</organism>
<sequence length="107" mass="11930">MNEFWGKETSDIGYTYDELLEDRNVVVQDLSVPVSGVDESESFNAQTNWEDSGYVILTACGTGDYLEDSDLLEFIVTAKDGMPEDMVDKAVNGDYWEWLTPGQCPGT</sequence>
<accession>A0A2V1K7P5</accession>
<reference evidence="2" key="1">
    <citation type="submission" date="2018-05" db="EMBL/GenBank/DDBJ databases">
        <authorList>
            <person name="Li Y."/>
        </authorList>
    </citation>
    <scope>NUCLEOTIDE SEQUENCE [LARGE SCALE GENOMIC DNA]</scope>
    <source>
        <strain evidence="2">sk1b4</strain>
    </source>
</reference>
<proteinExistence type="predicted"/>
<dbReference type="RefSeq" id="WP_109094168.1">
    <property type="nucleotide sequence ID" value="NZ_QETB01000005.1"/>
</dbReference>